<protein>
    <submittedName>
        <fullName evidence="1">60S ribosomal protein L27, mitochondrial</fullName>
    </submittedName>
</protein>
<comment type="caution">
    <text evidence="1">The sequence shown here is derived from an EMBL/GenBank/DDBJ whole genome shotgun (WGS) entry which is preliminary data.</text>
</comment>
<proteinExistence type="predicted"/>
<organism evidence="1 2">
    <name type="scientific">Entomophthora muscae</name>
    <dbReference type="NCBI Taxonomy" id="34485"/>
    <lineage>
        <taxon>Eukaryota</taxon>
        <taxon>Fungi</taxon>
        <taxon>Fungi incertae sedis</taxon>
        <taxon>Zoopagomycota</taxon>
        <taxon>Entomophthoromycotina</taxon>
        <taxon>Entomophthoromycetes</taxon>
        <taxon>Entomophthorales</taxon>
        <taxon>Entomophthoraceae</taxon>
        <taxon>Entomophthora</taxon>
    </lineage>
</organism>
<gene>
    <name evidence="1" type="primary">MRPL27</name>
    <name evidence="1" type="ORF">DSO57_1035428</name>
</gene>
<keyword evidence="2" id="KW-1185">Reference proteome</keyword>
<dbReference type="Proteomes" id="UP001165960">
    <property type="component" value="Unassembled WGS sequence"/>
</dbReference>
<sequence>MFNITKLIPRGAFREPMIRKRGHNYYKGTRVGSTGSHTKHGQYIIDQSKVRKYVVPDLEGFELTPYVSHRTPRIWQTCKAEDFLKSA</sequence>
<accession>A0ACC2SZN2</accession>
<evidence type="ECO:0000313" key="2">
    <source>
        <dbReference type="Proteomes" id="UP001165960"/>
    </source>
</evidence>
<dbReference type="EMBL" id="QTSX02003863">
    <property type="protein sequence ID" value="KAJ9067803.1"/>
    <property type="molecule type" value="Genomic_DNA"/>
</dbReference>
<name>A0ACC2SZN2_9FUNG</name>
<reference evidence="1" key="1">
    <citation type="submission" date="2022-04" db="EMBL/GenBank/DDBJ databases">
        <title>Genome of the entomopathogenic fungus Entomophthora muscae.</title>
        <authorList>
            <person name="Elya C."/>
            <person name="Lovett B.R."/>
            <person name="Lee E."/>
            <person name="Macias A.M."/>
            <person name="Hajek A.E."/>
            <person name="De Bivort B.L."/>
            <person name="Kasson M.T."/>
            <person name="De Fine Licht H.H."/>
            <person name="Stajich J.E."/>
        </authorList>
    </citation>
    <scope>NUCLEOTIDE SEQUENCE</scope>
    <source>
        <strain evidence="1">Berkeley</strain>
    </source>
</reference>
<keyword evidence="1" id="KW-0687">Ribonucleoprotein</keyword>
<keyword evidence="1" id="KW-0689">Ribosomal protein</keyword>
<evidence type="ECO:0000313" key="1">
    <source>
        <dbReference type="EMBL" id="KAJ9067803.1"/>
    </source>
</evidence>